<reference evidence="3" key="1">
    <citation type="journal article" date="2019" name="Int. J. Syst. Evol. Microbiol.">
        <title>The Global Catalogue of Microorganisms (GCM) 10K type strain sequencing project: providing services to taxonomists for standard genome sequencing and annotation.</title>
        <authorList>
            <consortium name="The Broad Institute Genomics Platform"/>
            <consortium name="The Broad Institute Genome Sequencing Center for Infectious Disease"/>
            <person name="Wu L."/>
            <person name="Ma J."/>
        </authorList>
    </citation>
    <scope>NUCLEOTIDE SEQUENCE [LARGE SCALE GENOMIC DNA]</scope>
    <source>
        <strain evidence="3">CGMCC 1.10759</strain>
    </source>
</reference>
<gene>
    <name evidence="2" type="ORF">ACFPN2_23360</name>
</gene>
<proteinExistence type="predicted"/>
<evidence type="ECO:0008006" key="4">
    <source>
        <dbReference type="Google" id="ProtNLM"/>
    </source>
</evidence>
<protein>
    <recommendedName>
        <fullName evidence="4">Lipocalin-like domain-containing protein</fullName>
    </recommendedName>
</protein>
<sequence length="124" mass="12715">MNILRRTLLISMAALGVMASSAFAADANISGTWNMTTETSAGTGSPTFTLKQAGKEVTGDYQGALGQAPVTGTVKENNVALKFTVNAGGMELTVTYTGTVEGNTMKGKVSLGELGEGTFTGRKS</sequence>
<feature type="chain" id="PRO_5045573752" description="Lipocalin-like domain-containing protein" evidence="1">
    <location>
        <begin position="25"/>
        <end position="124"/>
    </location>
</feature>
<feature type="signal peptide" evidence="1">
    <location>
        <begin position="1"/>
        <end position="24"/>
    </location>
</feature>
<keyword evidence="3" id="KW-1185">Reference proteome</keyword>
<accession>A0ABV8T081</accession>
<dbReference type="RefSeq" id="WP_380601096.1">
    <property type="nucleotide sequence ID" value="NZ_JBHSDU010000014.1"/>
</dbReference>
<organism evidence="2 3">
    <name type="scientific">Steroidobacter flavus</name>
    <dbReference type="NCBI Taxonomy" id="1842136"/>
    <lineage>
        <taxon>Bacteria</taxon>
        <taxon>Pseudomonadati</taxon>
        <taxon>Pseudomonadota</taxon>
        <taxon>Gammaproteobacteria</taxon>
        <taxon>Steroidobacterales</taxon>
        <taxon>Steroidobacteraceae</taxon>
        <taxon>Steroidobacter</taxon>
    </lineage>
</organism>
<evidence type="ECO:0000256" key="1">
    <source>
        <dbReference type="SAM" id="SignalP"/>
    </source>
</evidence>
<comment type="caution">
    <text evidence="2">The sequence shown here is derived from an EMBL/GenBank/DDBJ whole genome shotgun (WGS) entry which is preliminary data.</text>
</comment>
<dbReference type="Proteomes" id="UP001595904">
    <property type="component" value="Unassembled WGS sequence"/>
</dbReference>
<keyword evidence="1" id="KW-0732">Signal</keyword>
<evidence type="ECO:0000313" key="2">
    <source>
        <dbReference type="EMBL" id="MFC4312039.1"/>
    </source>
</evidence>
<evidence type="ECO:0000313" key="3">
    <source>
        <dbReference type="Proteomes" id="UP001595904"/>
    </source>
</evidence>
<name>A0ABV8T081_9GAMM</name>
<dbReference type="EMBL" id="JBHSDU010000014">
    <property type="protein sequence ID" value="MFC4312039.1"/>
    <property type="molecule type" value="Genomic_DNA"/>
</dbReference>